<sequence>MQTRDTPQYMYKRARRPATADVPKLSTPEHFHDTQPLILLVTSAWLQCFGMDARPRGFCSRSAEAAGSRWLSVNIKESRMAYLVGKLAAIMPGNTCQYVNCGKSSSKFKNLRMFRFPKVKDRLEIWKINSGAFPWHPHFQILGSNQGLSFVLDCARVSSFVLQPFGSYKG</sequence>
<reference evidence="1 2" key="1">
    <citation type="submission" date="2019-08" db="EMBL/GenBank/DDBJ databases">
        <title>Whole genome of Aphis craccivora.</title>
        <authorList>
            <person name="Voronova N.V."/>
            <person name="Shulinski R.S."/>
            <person name="Bandarenka Y.V."/>
            <person name="Zhorov D.G."/>
            <person name="Warner D."/>
        </authorList>
    </citation>
    <scope>NUCLEOTIDE SEQUENCE [LARGE SCALE GENOMIC DNA]</scope>
    <source>
        <strain evidence="1">180601</strain>
        <tissue evidence="1">Whole Body</tissue>
    </source>
</reference>
<name>A0A6G0Y3A2_APHCR</name>
<evidence type="ECO:0000313" key="1">
    <source>
        <dbReference type="EMBL" id="KAF0748320.1"/>
    </source>
</evidence>
<dbReference type="Proteomes" id="UP000478052">
    <property type="component" value="Unassembled WGS sequence"/>
</dbReference>
<accession>A0A6G0Y3A2</accession>
<keyword evidence="2" id="KW-1185">Reference proteome</keyword>
<dbReference type="AlphaFoldDB" id="A0A6G0Y3A2"/>
<protein>
    <submittedName>
        <fullName evidence="1">THAP-type domain-containing protein</fullName>
    </submittedName>
</protein>
<organism evidence="1 2">
    <name type="scientific">Aphis craccivora</name>
    <name type="common">Cowpea aphid</name>
    <dbReference type="NCBI Taxonomy" id="307492"/>
    <lineage>
        <taxon>Eukaryota</taxon>
        <taxon>Metazoa</taxon>
        <taxon>Ecdysozoa</taxon>
        <taxon>Arthropoda</taxon>
        <taxon>Hexapoda</taxon>
        <taxon>Insecta</taxon>
        <taxon>Pterygota</taxon>
        <taxon>Neoptera</taxon>
        <taxon>Paraneoptera</taxon>
        <taxon>Hemiptera</taxon>
        <taxon>Sternorrhyncha</taxon>
        <taxon>Aphidomorpha</taxon>
        <taxon>Aphidoidea</taxon>
        <taxon>Aphididae</taxon>
        <taxon>Aphidini</taxon>
        <taxon>Aphis</taxon>
        <taxon>Aphis</taxon>
    </lineage>
</organism>
<gene>
    <name evidence="1" type="ORF">FWK35_00023840</name>
</gene>
<proteinExistence type="predicted"/>
<comment type="caution">
    <text evidence="1">The sequence shown here is derived from an EMBL/GenBank/DDBJ whole genome shotgun (WGS) entry which is preliminary data.</text>
</comment>
<evidence type="ECO:0000313" key="2">
    <source>
        <dbReference type="Proteomes" id="UP000478052"/>
    </source>
</evidence>
<dbReference type="EMBL" id="VUJU01006529">
    <property type="protein sequence ID" value="KAF0748320.1"/>
    <property type="molecule type" value="Genomic_DNA"/>
</dbReference>
<dbReference type="SUPFAM" id="SSF57716">
    <property type="entry name" value="Glucocorticoid receptor-like (DNA-binding domain)"/>
    <property type="match status" value="1"/>
</dbReference>